<proteinExistence type="predicted"/>
<dbReference type="EMBL" id="QXGF01000608">
    <property type="protein sequence ID" value="KAE8937818.1"/>
    <property type="molecule type" value="Genomic_DNA"/>
</dbReference>
<evidence type="ECO:0000313" key="5">
    <source>
        <dbReference type="EMBL" id="KAE9232248.1"/>
    </source>
</evidence>
<dbReference type="Proteomes" id="UP000429523">
    <property type="component" value="Unassembled WGS sequence"/>
</dbReference>
<keyword evidence="10" id="KW-1185">Reference proteome</keyword>
<evidence type="ECO:0000313" key="13">
    <source>
        <dbReference type="Proteomes" id="UP000440732"/>
    </source>
</evidence>
<dbReference type="EMBL" id="QXFY01000512">
    <property type="protein sequence ID" value="KAE9342242.1"/>
    <property type="molecule type" value="Genomic_DNA"/>
</dbReference>
<dbReference type="EMBL" id="QXFZ01000549">
    <property type="protein sequence ID" value="KAE9112328.1"/>
    <property type="molecule type" value="Genomic_DNA"/>
</dbReference>
<dbReference type="Proteomes" id="UP000437068">
    <property type="component" value="Unassembled WGS sequence"/>
</dbReference>
<dbReference type="EMBL" id="QXGC01000504">
    <property type="protein sequence ID" value="KAE9232248.1"/>
    <property type="molecule type" value="Genomic_DNA"/>
</dbReference>
<dbReference type="EMBL" id="QXGA01000517">
    <property type="protein sequence ID" value="KAE9144761.1"/>
    <property type="molecule type" value="Genomic_DNA"/>
</dbReference>
<dbReference type="Proteomes" id="UP000440367">
    <property type="component" value="Unassembled WGS sequence"/>
</dbReference>
<dbReference type="AlphaFoldDB" id="A0A6A3Z6A1"/>
<evidence type="ECO:0000313" key="14">
    <source>
        <dbReference type="Proteomes" id="UP000441208"/>
    </source>
</evidence>
<comment type="caution">
    <text evidence="4">The sequence shown here is derived from an EMBL/GenBank/DDBJ whole genome shotgun (WGS) entry which is preliminary data.</text>
</comment>
<evidence type="ECO:0000313" key="15">
    <source>
        <dbReference type="Proteomes" id="UP000476176"/>
    </source>
</evidence>
<dbReference type="Proteomes" id="UP000486351">
    <property type="component" value="Unassembled WGS sequence"/>
</dbReference>
<evidence type="ECO:0000313" key="6">
    <source>
        <dbReference type="EMBL" id="KAE9234703.1"/>
    </source>
</evidence>
<dbReference type="Proteomes" id="UP000433483">
    <property type="component" value="Unassembled WGS sequence"/>
</dbReference>
<dbReference type="EMBL" id="QXGE01000519">
    <property type="protein sequence ID" value="KAE9310144.1"/>
    <property type="molecule type" value="Genomic_DNA"/>
</dbReference>
<evidence type="ECO:0000313" key="2">
    <source>
        <dbReference type="EMBL" id="KAE9112328.1"/>
    </source>
</evidence>
<evidence type="ECO:0000313" key="11">
    <source>
        <dbReference type="Proteomes" id="UP000437068"/>
    </source>
</evidence>
<dbReference type="EMBL" id="QXGD01000544">
    <property type="protein sequence ID" value="KAE9234703.1"/>
    <property type="molecule type" value="Genomic_DNA"/>
</dbReference>
<evidence type="ECO:0000313" key="4">
    <source>
        <dbReference type="EMBL" id="KAE9229940.1"/>
    </source>
</evidence>
<evidence type="ECO:0000313" key="12">
    <source>
        <dbReference type="Proteomes" id="UP000440367"/>
    </source>
</evidence>
<evidence type="ECO:0000313" key="1">
    <source>
        <dbReference type="EMBL" id="KAE8937818.1"/>
    </source>
</evidence>
<dbReference type="Proteomes" id="UP000441208">
    <property type="component" value="Unassembled WGS sequence"/>
</dbReference>
<dbReference type="Proteomes" id="UP000476176">
    <property type="component" value="Unassembled WGS sequence"/>
</dbReference>
<evidence type="ECO:0000313" key="7">
    <source>
        <dbReference type="EMBL" id="KAE9310144.1"/>
    </source>
</evidence>
<gene>
    <name evidence="7" type="ORF">PF001_g10341</name>
    <name evidence="6" type="ORF">PF002_g11717</name>
    <name evidence="5" type="ORF">PF004_g9970</name>
    <name evidence="4" type="ORF">PF005_g3666</name>
    <name evidence="3" type="ORF">PF006_g10339</name>
    <name evidence="2" type="ORF">PF007_g11147</name>
    <name evidence="8" type="ORF">PF008_g10243</name>
    <name evidence="1" type="ORF">PF009_g12278</name>
</gene>
<dbReference type="Proteomes" id="UP000440732">
    <property type="component" value="Unassembled WGS sequence"/>
</dbReference>
<reference evidence="9 10" key="1">
    <citation type="submission" date="2018-08" db="EMBL/GenBank/DDBJ databases">
        <title>Genomic investigation of the strawberry pathogen Phytophthora fragariae indicates pathogenicity is determined by transcriptional variation in three key races.</title>
        <authorList>
            <person name="Adams T.M."/>
            <person name="Armitage A.D."/>
            <person name="Sobczyk M.K."/>
            <person name="Bates H.J."/>
            <person name="Dunwell J.M."/>
            <person name="Nellist C.F."/>
            <person name="Harrison R.J."/>
        </authorList>
    </citation>
    <scope>NUCLEOTIDE SEQUENCE [LARGE SCALE GENOMIC DNA]</scope>
    <source>
        <strain evidence="7 11">A4</strain>
        <strain evidence="6 12">BC-1</strain>
        <strain evidence="5 15">BC-23</strain>
        <strain evidence="4 10">NOV-27</strain>
        <strain evidence="3 13">NOV-5</strain>
        <strain evidence="2 14">NOV-71</strain>
        <strain evidence="8 16">NOV-77</strain>
        <strain evidence="1 9">NOV-9</strain>
    </source>
</reference>
<name>A0A6A3Z6A1_9STRA</name>
<accession>A0A6A3Z6A1</accession>
<sequence length="57" mass="6111">MPSSSRAFFCPSTVLVVWPANNVQDLPNDSVVPHRDWVAVISSGVSSDLPNLESLDG</sequence>
<evidence type="ECO:0000313" key="8">
    <source>
        <dbReference type="EMBL" id="KAE9342242.1"/>
    </source>
</evidence>
<evidence type="ECO:0000313" key="16">
    <source>
        <dbReference type="Proteomes" id="UP000486351"/>
    </source>
</evidence>
<evidence type="ECO:0000313" key="10">
    <source>
        <dbReference type="Proteomes" id="UP000433483"/>
    </source>
</evidence>
<protein>
    <submittedName>
        <fullName evidence="4">Uncharacterized protein</fullName>
    </submittedName>
</protein>
<dbReference type="EMBL" id="QXGB01000110">
    <property type="protein sequence ID" value="KAE9229940.1"/>
    <property type="molecule type" value="Genomic_DNA"/>
</dbReference>
<organism evidence="4 10">
    <name type="scientific">Phytophthora fragariae</name>
    <dbReference type="NCBI Taxonomy" id="53985"/>
    <lineage>
        <taxon>Eukaryota</taxon>
        <taxon>Sar</taxon>
        <taxon>Stramenopiles</taxon>
        <taxon>Oomycota</taxon>
        <taxon>Peronosporomycetes</taxon>
        <taxon>Peronosporales</taxon>
        <taxon>Peronosporaceae</taxon>
        <taxon>Phytophthora</taxon>
    </lineage>
</organism>
<evidence type="ECO:0000313" key="3">
    <source>
        <dbReference type="EMBL" id="KAE9144761.1"/>
    </source>
</evidence>
<evidence type="ECO:0000313" key="9">
    <source>
        <dbReference type="Proteomes" id="UP000429523"/>
    </source>
</evidence>